<dbReference type="AlphaFoldDB" id="A0A8B7XQ18"/>
<dbReference type="InterPro" id="IPR017970">
    <property type="entry name" value="Homeobox_CS"/>
</dbReference>
<evidence type="ECO:0000256" key="4">
    <source>
        <dbReference type="ARBA" id="ARBA00023155"/>
    </source>
</evidence>
<dbReference type="Proteomes" id="UP000694845">
    <property type="component" value="Unplaced"/>
</dbReference>
<protein>
    <submittedName>
        <fullName evidence="11">Homeobox protein Hox-C8-like</fullName>
    </submittedName>
</protein>
<dbReference type="SUPFAM" id="SSF46689">
    <property type="entry name" value="Homeodomain-like"/>
    <property type="match status" value="1"/>
</dbReference>
<evidence type="ECO:0000256" key="7">
    <source>
        <dbReference type="RuleBase" id="RU000682"/>
    </source>
</evidence>
<accession>A0A8B7XQ18</accession>
<dbReference type="KEGG" id="aplc:110974641"/>
<keyword evidence="10" id="KW-1185">Reference proteome</keyword>
<dbReference type="Pfam" id="PF00046">
    <property type="entry name" value="Homeodomain"/>
    <property type="match status" value="1"/>
</dbReference>
<sequence length="309" mass="34204">MMQIGMEQGWSPARPANTESCAAEYRGYASATAAVNGLYGTTNRPRSSCSSLSVSPDQAVAYPYPTSCYSSEATLAHGDELSPVGGGAWTAPDRQFTAHHQHPRMSYHHNGYSKPPFLATASTAAGASHPHTHQQQYLTSNGFGSSYSFHNSPYPLDMTGGASSCSLLATFTTTPRRTKRRPYSKFQIYELEKEFQANMYLTRDRRSKLSHSLNLSERQIKIWFQNRRMKLKKVSEKAKKGAGSDPAKKKPSAATPSPHHHQHPHQQQQRSVQESHAHGQQPTMNGLPHHHHQHAVHPGAMARSNGLDR</sequence>
<dbReference type="Gene3D" id="1.10.10.60">
    <property type="entry name" value="Homeodomain-like"/>
    <property type="match status" value="1"/>
</dbReference>
<dbReference type="GO" id="GO:0005634">
    <property type="term" value="C:nucleus"/>
    <property type="evidence" value="ECO:0007669"/>
    <property type="project" value="UniProtKB-SubCell"/>
</dbReference>
<evidence type="ECO:0000259" key="9">
    <source>
        <dbReference type="PROSITE" id="PS50071"/>
    </source>
</evidence>
<proteinExistence type="inferred from homology"/>
<dbReference type="InterPro" id="IPR046333">
    <property type="entry name" value="HXA10/ABDB-like"/>
</dbReference>
<evidence type="ECO:0000256" key="8">
    <source>
        <dbReference type="SAM" id="MobiDB-lite"/>
    </source>
</evidence>
<organism evidence="10 11">
    <name type="scientific">Acanthaster planci</name>
    <name type="common">Crown-of-thorns starfish</name>
    <dbReference type="NCBI Taxonomy" id="133434"/>
    <lineage>
        <taxon>Eukaryota</taxon>
        <taxon>Metazoa</taxon>
        <taxon>Echinodermata</taxon>
        <taxon>Eleutherozoa</taxon>
        <taxon>Asterozoa</taxon>
        <taxon>Asteroidea</taxon>
        <taxon>Valvatacea</taxon>
        <taxon>Valvatida</taxon>
        <taxon>Acanthasteridae</taxon>
        <taxon>Acanthaster</taxon>
    </lineage>
</organism>
<comment type="similarity">
    <text evidence="2">Belongs to the Abd-B homeobox family.</text>
</comment>
<dbReference type="CDD" id="cd00086">
    <property type="entry name" value="homeodomain"/>
    <property type="match status" value="1"/>
</dbReference>
<dbReference type="PRINTS" id="PR00024">
    <property type="entry name" value="HOMEOBOX"/>
</dbReference>
<feature type="DNA-binding region" description="Homeobox" evidence="6">
    <location>
        <begin position="176"/>
        <end position="235"/>
    </location>
</feature>
<dbReference type="InterPro" id="IPR009057">
    <property type="entry name" value="Homeodomain-like_sf"/>
</dbReference>
<dbReference type="GeneID" id="110974641"/>
<dbReference type="OrthoDB" id="6159439at2759"/>
<reference evidence="11" key="1">
    <citation type="submission" date="2025-08" db="UniProtKB">
        <authorList>
            <consortium name="RefSeq"/>
        </authorList>
    </citation>
    <scope>IDENTIFICATION</scope>
</reference>
<keyword evidence="5 6" id="KW-0539">Nucleus</keyword>
<dbReference type="PROSITE" id="PS50071">
    <property type="entry name" value="HOMEOBOX_2"/>
    <property type="match status" value="1"/>
</dbReference>
<dbReference type="PANTHER" id="PTHR45874">
    <property type="entry name" value="HOMEOBOX PROTEIN ABDOMINAL-B"/>
    <property type="match status" value="1"/>
</dbReference>
<feature type="compositionally biased region" description="Polar residues" evidence="8">
    <location>
        <begin position="270"/>
        <end position="284"/>
    </location>
</feature>
<feature type="region of interest" description="Disordered" evidence="8">
    <location>
        <begin position="233"/>
        <end position="309"/>
    </location>
</feature>
<evidence type="ECO:0000313" key="10">
    <source>
        <dbReference type="Proteomes" id="UP000694845"/>
    </source>
</evidence>
<keyword evidence="3 6" id="KW-0238">DNA-binding</keyword>
<evidence type="ECO:0000313" key="11">
    <source>
        <dbReference type="RefSeq" id="XP_022082136.1"/>
    </source>
</evidence>
<gene>
    <name evidence="11" type="primary">LOC110974641</name>
</gene>
<keyword evidence="4 6" id="KW-0371">Homeobox</keyword>
<dbReference type="InterPro" id="IPR001356">
    <property type="entry name" value="HD"/>
</dbReference>
<dbReference type="InterPro" id="IPR020479">
    <property type="entry name" value="HD_metazoa"/>
</dbReference>
<evidence type="ECO:0000256" key="6">
    <source>
        <dbReference type="PROSITE-ProRule" id="PRU00108"/>
    </source>
</evidence>
<name>A0A8B7XQ18_ACAPL</name>
<dbReference type="GO" id="GO:0000981">
    <property type="term" value="F:DNA-binding transcription factor activity, RNA polymerase II-specific"/>
    <property type="evidence" value="ECO:0007669"/>
    <property type="project" value="InterPro"/>
</dbReference>
<evidence type="ECO:0000256" key="2">
    <source>
        <dbReference type="ARBA" id="ARBA00006317"/>
    </source>
</evidence>
<comment type="subcellular location">
    <subcellularLocation>
        <location evidence="1 6 7">Nucleus</location>
    </subcellularLocation>
</comment>
<dbReference type="OMA" id="FQANMYL"/>
<feature type="domain" description="Homeobox" evidence="9">
    <location>
        <begin position="174"/>
        <end position="234"/>
    </location>
</feature>
<dbReference type="SMART" id="SM00389">
    <property type="entry name" value="HOX"/>
    <property type="match status" value="1"/>
</dbReference>
<evidence type="ECO:0000256" key="3">
    <source>
        <dbReference type="ARBA" id="ARBA00023125"/>
    </source>
</evidence>
<evidence type="ECO:0000256" key="1">
    <source>
        <dbReference type="ARBA" id="ARBA00004123"/>
    </source>
</evidence>
<dbReference type="RefSeq" id="XP_022082136.1">
    <property type="nucleotide sequence ID" value="XM_022226444.1"/>
</dbReference>
<dbReference type="PANTHER" id="PTHR45874:SF8">
    <property type="entry name" value="PROTEIN CBG23031"/>
    <property type="match status" value="1"/>
</dbReference>
<dbReference type="GO" id="GO:0003677">
    <property type="term" value="F:DNA binding"/>
    <property type="evidence" value="ECO:0007669"/>
    <property type="project" value="UniProtKB-UniRule"/>
</dbReference>
<evidence type="ECO:0000256" key="5">
    <source>
        <dbReference type="ARBA" id="ARBA00023242"/>
    </source>
</evidence>
<dbReference type="PROSITE" id="PS00027">
    <property type="entry name" value="HOMEOBOX_1"/>
    <property type="match status" value="1"/>
</dbReference>